<dbReference type="EMBL" id="JARGEI010000015">
    <property type="protein sequence ID" value="KAJ8718762.1"/>
    <property type="molecule type" value="Genomic_DNA"/>
</dbReference>
<name>A0AAD7YKE2_MYTSE</name>
<protein>
    <submittedName>
        <fullName evidence="3">Uncharacterized protein</fullName>
    </submittedName>
</protein>
<dbReference type="AlphaFoldDB" id="A0AAD7YKE2"/>
<feature type="region of interest" description="Disordered" evidence="1">
    <location>
        <begin position="196"/>
        <end position="228"/>
    </location>
</feature>
<evidence type="ECO:0000256" key="1">
    <source>
        <dbReference type="SAM" id="MobiDB-lite"/>
    </source>
</evidence>
<feature type="compositionally biased region" description="Low complexity" evidence="1">
    <location>
        <begin position="138"/>
        <end position="149"/>
    </location>
</feature>
<gene>
    <name evidence="3" type="ORF">PYW07_016318</name>
</gene>
<dbReference type="Proteomes" id="UP001231518">
    <property type="component" value="Chromosome 8"/>
</dbReference>
<feature type="region of interest" description="Disordered" evidence="1">
    <location>
        <begin position="115"/>
        <end position="169"/>
    </location>
</feature>
<evidence type="ECO:0000313" key="3">
    <source>
        <dbReference type="EMBL" id="KAJ8718762.1"/>
    </source>
</evidence>
<organism evidence="3 4">
    <name type="scientific">Mythimna separata</name>
    <name type="common">Oriental armyworm</name>
    <name type="synonym">Pseudaletia separata</name>
    <dbReference type="NCBI Taxonomy" id="271217"/>
    <lineage>
        <taxon>Eukaryota</taxon>
        <taxon>Metazoa</taxon>
        <taxon>Ecdysozoa</taxon>
        <taxon>Arthropoda</taxon>
        <taxon>Hexapoda</taxon>
        <taxon>Insecta</taxon>
        <taxon>Pterygota</taxon>
        <taxon>Neoptera</taxon>
        <taxon>Endopterygota</taxon>
        <taxon>Lepidoptera</taxon>
        <taxon>Glossata</taxon>
        <taxon>Ditrysia</taxon>
        <taxon>Noctuoidea</taxon>
        <taxon>Noctuidae</taxon>
        <taxon>Noctuinae</taxon>
        <taxon>Hadenini</taxon>
        <taxon>Mythimna</taxon>
    </lineage>
</organism>
<comment type="caution">
    <text evidence="3">The sequence shown here is derived from an EMBL/GenBank/DDBJ whole genome shotgun (WGS) entry which is preliminary data.</text>
</comment>
<proteinExistence type="predicted"/>
<evidence type="ECO:0000313" key="4">
    <source>
        <dbReference type="Proteomes" id="UP001231518"/>
    </source>
</evidence>
<sequence>MIQALVVFLIVTTDSQFMPPQSFPYPFQQQGQPSPQMMHMPNGSPSMQMANGGPMMQPPNGGHMMQMPNGGPIMSHGPVMMPHLPRLPGMLPSPMHMPMTLPMNGGRLPMVVMPHHSKKADKHRRKRRKPKRKRVNMESSSSEGSCSESVDYRRSRNKVASSSRNSKRREVLTPVVSYVTKDGYVVFQKKIKKERARDWLEMTKGDDDRHDSRQFKEKIRIRDHDHQR</sequence>
<reference evidence="3" key="1">
    <citation type="submission" date="2023-03" db="EMBL/GenBank/DDBJ databases">
        <title>Chromosome-level genomes of two armyworms, Mythimna separata and Mythimna loreyi, provide insights into the biosynthesis and reception of sex pheromones.</title>
        <authorList>
            <person name="Zhao H."/>
        </authorList>
    </citation>
    <scope>NUCLEOTIDE SEQUENCE</scope>
    <source>
        <strain evidence="3">BeijingLab</strain>
        <tissue evidence="3">Pupa</tissue>
    </source>
</reference>
<keyword evidence="2" id="KW-0732">Signal</keyword>
<keyword evidence="4" id="KW-1185">Reference proteome</keyword>
<feature type="chain" id="PRO_5042295516" evidence="2">
    <location>
        <begin position="16"/>
        <end position="228"/>
    </location>
</feature>
<feature type="compositionally biased region" description="Basic residues" evidence="1">
    <location>
        <begin position="115"/>
        <end position="134"/>
    </location>
</feature>
<accession>A0AAD7YKE2</accession>
<evidence type="ECO:0000256" key="2">
    <source>
        <dbReference type="SAM" id="SignalP"/>
    </source>
</evidence>
<feature type="signal peptide" evidence="2">
    <location>
        <begin position="1"/>
        <end position="15"/>
    </location>
</feature>